<dbReference type="GO" id="GO:0016042">
    <property type="term" value="P:lipid catabolic process"/>
    <property type="evidence" value="ECO:0007669"/>
    <property type="project" value="UniProtKB-KW"/>
</dbReference>
<evidence type="ECO:0000256" key="4">
    <source>
        <dbReference type="SAM" id="Phobius"/>
    </source>
</evidence>
<dbReference type="PANTHER" id="PTHR43856">
    <property type="entry name" value="CARDIOLIPIN HYDROLASE"/>
    <property type="match status" value="1"/>
</dbReference>
<keyword evidence="4" id="KW-0812">Transmembrane</keyword>
<dbReference type="InterPro" id="IPR025202">
    <property type="entry name" value="PLD-like_dom"/>
</dbReference>
<evidence type="ECO:0000259" key="5">
    <source>
        <dbReference type="PROSITE" id="PS50035"/>
    </source>
</evidence>
<evidence type="ECO:0000256" key="2">
    <source>
        <dbReference type="ARBA" id="ARBA00022963"/>
    </source>
</evidence>
<protein>
    <submittedName>
        <fullName evidence="6">Phospholipase</fullName>
    </submittedName>
</protein>
<dbReference type="GO" id="GO:0016891">
    <property type="term" value="F:RNA endonuclease activity producing 5'-phosphomonoesters, hydrolytic mechanism"/>
    <property type="evidence" value="ECO:0007669"/>
    <property type="project" value="TreeGrafter"/>
</dbReference>
<keyword evidence="4" id="KW-1133">Transmembrane helix</keyword>
<keyword evidence="2" id="KW-0442">Lipid degradation</keyword>
<evidence type="ECO:0000256" key="3">
    <source>
        <dbReference type="ARBA" id="ARBA00023098"/>
    </source>
</evidence>
<dbReference type="PROSITE" id="PS50035">
    <property type="entry name" value="PLD"/>
    <property type="match status" value="2"/>
</dbReference>
<evidence type="ECO:0000313" key="7">
    <source>
        <dbReference type="Proteomes" id="UP000608850"/>
    </source>
</evidence>
<name>A0A830GD51_9EURY</name>
<keyword evidence="4" id="KW-0472">Membrane</keyword>
<accession>A0A830GD51</accession>
<dbReference type="SMART" id="SM00155">
    <property type="entry name" value="PLDc"/>
    <property type="match status" value="2"/>
</dbReference>
<organism evidence="6 7">
    <name type="scientific">Halarchaeum nitratireducens</name>
    <dbReference type="NCBI Taxonomy" id="489913"/>
    <lineage>
        <taxon>Archaea</taxon>
        <taxon>Methanobacteriati</taxon>
        <taxon>Methanobacteriota</taxon>
        <taxon>Stenosarchaea group</taxon>
        <taxon>Halobacteria</taxon>
        <taxon>Halobacteriales</taxon>
        <taxon>Halobacteriaceae</taxon>
    </lineage>
</organism>
<keyword evidence="3" id="KW-0443">Lipid metabolism</keyword>
<gene>
    <name evidence="6" type="ORF">GCM10009021_26180</name>
</gene>
<keyword evidence="7" id="KW-1185">Reference proteome</keyword>
<reference evidence="6 7" key="1">
    <citation type="journal article" date="2019" name="Int. J. Syst. Evol. Microbiol.">
        <title>The Global Catalogue of Microorganisms (GCM) 10K type strain sequencing project: providing services to taxonomists for standard genome sequencing and annotation.</title>
        <authorList>
            <consortium name="The Broad Institute Genomics Platform"/>
            <consortium name="The Broad Institute Genome Sequencing Center for Infectious Disease"/>
            <person name="Wu L."/>
            <person name="Ma J."/>
        </authorList>
    </citation>
    <scope>NUCLEOTIDE SEQUENCE [LARGE SCALE GENOMIC DNA]</scope>
    <source>
        <strain evidence="6 7">JCM 16331</strain>
    </source>
</reference>
<keyword evidence="1" id="KW-0378">Hydrolase</keyword>
<dbReference type="InterPro" id="IPR001736">
    <property type="entry name" value="PLipase_D/transphosphatidylase"/>
</dbReference>
<feature type="transmembrane region" description="Helical" evidence="4">
    <location>
        <begin position="518"/>
        <end position="540"/>
    </location>
</feature>
<comment type="caution">
    <text evidence="6">The sequence shown here is derived from an EMBL/GenBank/DDBJ whole genome shotgun (WGS) entry which is preliminary data.</text>
</comment>
<sequence>MAGALGSVTPRTRLAARLACALLLVACVSGTVAGTDAGGERDPVAAGGTPTVVALYPNPVLPNDAGEFVTVALPEETHLGRCTLADDEKTVSLPNVTVRGRVTLSTAPNRTRALVSGRVIESALPSLANAGERLVLVCGGRVVDAASYTDAPSGEVYARGEWRSPGRTAFDVRSVTDASTTVFALPDAPDVVTDALGAAERRVLLGGYTFTSTRVAAALRDAAGRGVRVHVLVEGGPVGGVSAREATVLDRLAAAPNVTVTVLDGPHARYPFHHAKYAVVDDAALVTSENWDPSGVGGHATRGWGAVVDDAALADALAAVHRADSGWIDGVAWPSYRANATFQPPHPANATYPSTFAPLTTTADRVSLVVSPDTSKRALVGFVRNATEMLAVEQMEFSPDTALWNETLAAAGRGVRVRVLLSGAWYAREENAALVARLNDRARRDGLDLRAKLADSRGRYGHLHVKGAIADGERVLVGSVNWNANAVTANRETELVVDDPAVGRYYARLFGADWRGGVWTLPVALVIAVLCGVGGACAYLRREIAFVRADAGAGGAAAETDVVGWRGEEWE</sequence>
<evidence type="ECO:0000256" key="1">
    <source>
        <dbReference type="ARBA" id="ARBA00022801"/>
    </source>
</evidence>
<feature type="domain" description="PLD phosphodiesterase" evidence="5">
    <location>
        <begin position="459"/>
        <end position="486"/>
    </location>
</feature>
<dbReference type="Proteomes" id="UP000608850">
    <property type="component" value="Unassembled WGS sequence"/>
</dbReference>
<dbReference type="Gene3D" id="3.30.870.10">
    <property type="entry name" value="Endonuclease Chain A"/>
    <property type="match status" value="2"/>
</dbReference>
<dbReference type="CDD" id="cd09128">
    <property type="entry name" value="PLDc_unchar1_2"/>
    <property type="match status" value="1"/>
</dbReference>
<proteinExistence type="predicted"/>
<evidence type="ECO:0000313" key="6">
    <source>
        <dbReference type="EMBL" id="GGN23430.1"/>
    </source>
</evidence>
<dbReference type="Pfam" id="PF13091">
    <property type="entry name" value="PLDc_2"/>
    <property type="match status" value="2"/>
</dbReference>
<dbReference type="InterPro" id="IPR051406">
    <property type="entry name" value="PLD_domain"/>
</dbReference>
<dbReference type="PANTHER" id="PTHR43856:SF1">
    <property type="entry name" value="MITOCHONDRIAL CARDIOLIPIN HYDROLASE"/>
    <property type="match status" value="1"/>
</dbReference>
<dbReference type="SUPFAM" id="SSF56024">
    <property type="entry name" value="Phospholipase D/nuclease"/>
    <property type="match status" value="2"/>
</dbReference>
<feature type="domain" description="PLD phosphodiesterase" evidence="5">
    <location>
        <begin position="269"/>
        <end position="295"/>
    </location>
</feature>
<dbReference type="EMBL" id="BMOQ01000007">
    <property type="protein sequence ID" value="GGN23430.1"/>
    <property type="molecule type" value="Genomic_DNA"/>
</dbReference>
<dbReference type="AlphaFoldDB" id="A0A830GD51"/>